<accession>A0A1W1I7Y0</accession>
<sequence length="293" mass="31023">MMGVPASTRVVVITGASTGIGAACALMCVAQGMTVFAGVRTDEAGEALRQRGGERLIPIRLDVTDSESIRQAERVVRETVGLTGVNGLVNNAGIAVGSPLEVIPIEALRRQLEVNVIGQILVTQAFLPLLRLARGRIVNMGSIAGRGTIPVMGPYSASKHALEALTDALRLELQPWGLHVSIVEPGAIATPIWEKSTETGNEIAAAAGPAAVALYADLVSRVKDRIAQAANRAIPADVVAQTVLHALTAAKPKTRYLVGSDAKVRAVMLRWFPDRVQDWILTKVLALPAWNSK</sequence>
<dbReference type="SMART" id="SM00822">
    <property type="entry name" value="PKS_KR"/>
    <property type="match status" value="1"/>
</dbReference>
<dbReference type="PRINTS" id="PR00080">
    <property type="entry name" value="SDRFAMILY"/>
</dbReference>
<dbReference type="Gene3D" id="3.40.50.720">
    <property type="entry name" value="NAD(P)-binding Rossmann-like Domain"/>
    <property type="match status" value="1"/>
</dbReference>
<dbReference type="GO" id="GO:0016491">
    <property type="term" value="F:oxidoreductase activity"/>
    <property type="evidence" value="ECO:0007669"/>
    <property type="project" value="UniProtKB-KW"/>
</dbReference>
<dbReference type="GO" id="GO:0008202">
    <property type="term" value="P:steroid metabolic process"/>
    <property type="evidence" value="ECO:0007669"/>
    <property type="project" value="TreeGrafter"/>
</dbReference>
<evidence type="ECO:0000256" key="1">
    <source>
        <dbReference type="RuleBase" id="RU000363"/>
    </source>
</evidence>
<dbReference type="InterPro" id="IPR057326">
    <property type="entry name" value="KR_dom"/>
</dbReference>
<dbReference type="Pfam" id="PF00106">
    <property type="entry name" value="adh_short"/>
    <property type="match status" value="1"/>
</dbReference>
<dbReference type="PANTHER" id="PTHR43313">
    <property type="entry name" value="SHORT-CHAIN DEHYDROGENASE/REDUCTASE FAMILY 9C"/>
    <property type="match status" value="1"/>
</dbReference>
<feature type="domain" description="Ketoreductase" evidence="2">
    <location>
        <begin position="9"/>
        <end position="191"/>
    </location>
</feature>
<comment type="similarity">
    <text evidence="1">Belongs to the short-chain dehydrogenases/reductases (SDR) family.</text>
</comment>
<organism evidence="3 4">
    <name type="scientific">Nitrospira japonica</name>
    <dbReference type="NCBI Taxonomy" id="1325564"/>
    <lineage>
        <taxon>Bacteria</taxon>
        <taxon>Pseudomonadati</taxon>
        <taxon>Nitrospirota</taxon>
        <taxon>Nitrospiria</taxon>
        <taxon>Nitrospirales</taxon>
        <taxon>Nitrospiraceae</taxon>
        <taxon>Nitrospira</taxon>
    </lineage>
</organism>
<dbReference type="EC" id="1.1.-.-" evidence="3"/>
<dbReference type="CDD" id="cd05374">
    <property type="entry name" value="17beta-HSD-like_SDR_c"/>
    <property type="match status" value="1"/>
</dbReference>
<dbReference type="KEGG" id="nja:NSJP_2943"/>
<dbReference type="AlphaFoldDB" id="A0A1W1I7Y0"/>
<gene>
    <name evidence="3" type="ORF">NSJP_2943</name>
</gene>
<evidence type="ECO:0000313" key="3">
    <source>
        <dbReference type="EMBL" id="SLM49110.1"/>
    </source>
</evidence>
<dbReference type="InterPro" id="IPR036291">
    <property type="entry name" value="NAD(P)-bd_dom_sf"/>
</dbReference>
<dbReference type="PRINTS" id="PR00081">
    <property type="entry name" value="GDHRDH"/>
</dbReference>
<evidence type="ECO:0000313" key="4">
    <source>
        <dbReference type="Proteomes" id="UP000192042"/>
    </source>
</evidence>
<dbReference type="PANTHER" id="PTHR43313:SF1">
    <property type="entry name" value="3BETA-HYDROXYSTEROID DEHYDROGENASE DHS-16"/>
    <property type="match status" value="1"/>
</dbReference>
<proteinExistence type="inferred from homology"/>
<dbReference type="Proteomes" id="UP000192042">
    <property type="component" value="Chromosome I"/>
</dbReference>
<name>A0A1W1I7Y0_9BACT</name>
<keyword evidence="3" id="KW-0560">Oxidoreductase</keyword>
<dbReference type="PROSITE" id="PS00061">
    <property type="entry name" value="ADH_SHORT"/>
    <property type="match status" value="1"/>
</dbReference>
<keyword evidence="4" id="KW-1185">Reference proteome</keyword>
<dbReference type="InterPro" id="IPR020904">
    <property type="entry name" value="Sc_DH/Rdtase_CS"/>
</dbReference>
<reference evidence="3 4" key="1">
    <citation type="submission" date="2017-03" db="EMBL/GenBank/DDBJ databases">
        <authorList>
            <person name="Afonso C.L."/>
            <person name="Miller P.J."/>
            <person name="Scott M.A."/>
            <person name="Spackman E."/>
            <person name="Goraichik I."/>
            <person name="Dimitrov K.M."/>
            <person name="Suarez D.L."/>
            <person name="Swayne D.E."/>
        </authorList>
    </citation>
    <scope>NUCLEOTIDE SEQUENCE [LARGE SCALE GENOMIC DNA]</scope>
    <source>
        <strain evidence="3">Genome sequencing of Nitrospira japonica strain NJ11</strain>
    </source>
</reference>
<dbReference type="EMBL" id="LT828648">
    <property type="protein sequence ID" value="SLM49110.1"/>
    <property type="molecule type" value="Genomic_DNA"/>
</dbReference>
<dbReference type="RefSeq" id="WP_231989382.1">
    <property type="nucleotide sequence ID" value="NZ_LT828648.1"/>
</dbReference>
<evidence type="ECO:0000259" key="2">
    <source>
        <dbReference type="SMART" id="SM00822"/>
    </source>
</evidence>
<dbReference type="SUPFAM" id="SSF51735">
    <property type="entry name" value="NAD(P)-binding Rossmann-fold domains"/>
    <property type="match status" value="1"/>
</dbReference>
<protein>
    <submittedName>
        <fullName evidence="3">Oxidoreductase, Glucose/ribitol dehydrogenase family</fullName>
        <ecNumber evidence="3">1.1.-.-</ecNumber>
    </submittedName>
</protein>
<dbReference type="InterPro" id="IPR002347">
    <property type="entry name" value="SDR_fam"/>
</dbReference>
<dbReference type="STRING" id="1325564.NSJP_2943"/>